<keyword evidence="5 6" id="KW-0472">Membrane</keyword>
<feature type="transmembrane region" description="Helical" evidence="6">
    <location>
        <begin position="229"/>
        <end position="249"/>
    </location>
</feature>
<dbReference type="PANTHER" id="PTHR32322">
    <property type="entry name" value="INNER MEMBRANE TRANSPORTER"/>
    <property type="match status" value="1"/>
</dbReference>
<dbReference type="AlphaFoldDB" id="A0A5C1E7P9"/>
<feature type="transmembrane region" description="Helical" evidence="6">
    <location>
        <begin position="199"/>
        <end position="217"/>
    </location>
</feature>
<evidence type="ECO:0000256" key="1">
    <source>
        <dbReference type="ARBA" id="ARBA00004651"/>
    </source>
</evidence>
<keyword evidence="9" id="KW-1185">Reference proteome</keyword>
<organism evidence="8 9">
    <name type="scientific">Oryzomicrobium terrae</name>
    <dbReference type="NCBI Taxonomy" id="1735038"/>
    <lineage>
        <taxon>Bacteria</taxon>
        <taxon>Pseudomonadati</taxon>
        <taxon>Pseudomonadota</taxon>
        <taxon>Betaproteobacteria</taxon>
        <taxon>Rhodocyclales</taxon>
        <taxon>Rhodocyclaceae</taxon>
        <taxon>Oryzomicrobium</taxon>
    </lineage>
</organism>
<dbReference type="GO" id="GO:0005886">
    <property type="term" value="C:plasma membrane"/>
    <property type="evidence" value="ECO:0007669"/>
    <property type="project" value="UniProtKB-SubCell"/>
</dbReference>
<accession>A0A5C1E7P9</accession>
<evidence type="ECO:0000259" key="7">
    <source>
        <dbReference type="Pfam" id="PF00892"/>
    </source>
</evidence>
<feature type="transmembrane region" description="Helical" evidence="6">
    <location>
        <begin position="142"/>
        <end position="162"/>
    </location>
</feature>
<dbReference type="InterPro" id="IPR000620">
    <property type="entry name" value="EamA_dom"/>
</dbReference>
<dbReference type="InterPro" id="IPR050638">
    <property type="entry name" value="AA-Vitamin_Transporters"/>
</dbReference>
<evidence type="ECO:0000313" key="9">
    <source>
        <dbReference type="Proteomes" id="UP000323671"/>
    </source>
</evidence>
<dbReference type="PANTHER" id="PTHR32322:SF18">
    <property type="entry name" value="S-ADENOSYLMETHIONINE_S-ADENOSYLHOMOCYSTEINE TRANSPORTER"/>
    <property type="match status" value="1"/>
</dbReference>
<dbReference type="Pfam" id="PF00892">
    <property type="entry name" value="EamA"/>
    <property type="match status" value="2"/>
</dbReference>
<evidence type="ECO:0000256" key="6">
    <source>
        <dbReference type="SAM" id="Phobius"/>
    </source>
</evidence>
<feature type="transmembrane region" description="Helical" evidence="6">
    <location>
        <begin position="20"/>
        <end position="42"/>
    </location>
</feature>
<feature type="transmembrane region" description="Helical" evidence="6">
    <location>
        <begin position="168"/>
        <end position="187"/>
    </location>
</feature>
<feature type="transmembrane region" description="Helical" evidence="6">
    <location>
        <begin position="113"/>
        <end position="133"/>
    </location>
</feature>
<proteinExistence type="predicted"/>
<feature type="transmembrane region" description="Helical" evidence="6">
    <location>
        <begin position="286"/>
        <end position="304"/>
    </location>
</feature>
<dbReference type="InterPro" id="IPR037185">
    <property type="entry name" value="EmrE-like"/>
</dbReference>
<feature type="transmembrane region" description="Helical" evidence="6">
    <location>
        <begin position="256"/>
        <end position="280"/>
    </location>
</feature>
<evidence type="ECO:0000256" key="2">
    <source>
        <dbReference type="ARBA" id="ARBA00022475"/>
    </source>
</evidence>
<dbReference type="Proteomes" id="UP000323671">
    <property type="component" value="Chromosome"/>
</dbReference>
<reference evidence="8 9" key="1">
    <citation type="submission" date="2017-07" db="EMBL/GenBank/DDBJ databases">
        <title>Complete genome sequence of Oryzomicrobium terrae TPP412.</title>
        <authorList>
            <person name="Chiu L.-W."/>
            <person name="Lo K.-J."/>
            <person name="Tsai Y.-M."/>
            <person name="Lin S.-S."/>
            <person name="Kuo C.-H."/>
            <person name="Liu C.-T."/>
        </authorList>
    </citation>
    <scope>NUCLEOTIDE SEQUENCE [LARGE SCALE GENOMIC DNA]</scope>
    <source>
        <strain evidence="8 9">TPP412</strain>
    </source>
</reference>
<evidence type="ECO:0000256" key="4">
    <source>
        <dbReference type="ARBA" id="ARBA00022989"/>
    </source>
</evidence>
<sequence length="310" mass="32892">MTSPNSSSAAPERAVEHERLPALGLLLLAAIAVGWGLNWPIMKVVLSEVPPLSFRGSCLTLGGLGMLFLARCTGQSPRIPAGAMPRLLLLSATNIVGWNVLIVYGLLTLPSGRGALLGYTMPLWGICLSVWLLKEQFTARKLLGLILGFSGVGLLIGESLGVLSATPVGVACMLGAAFFWALGVVLIKRLPVAMPTMALTGWMMLLGGVPIAVAALLLETDKWHPLTFWPAFGLVYNLFVAFMFCYWAWNRIVLMVPVSVSSLSSLVTPLIGLAGGMAFLGERPGWQEALAAACILGALAVVSLPGRRDR</sequence>
<feature type="transmembrane region" description="Helical" evidence="6">
    <location>
        <begin position="86"/>
        <end position="107"/>
    </location>
</feature>
<evidence type="ECO:0000256" key="5">
    <source>
        <dbReference type="ARBA" id="ARBA00023136"/>
    </source>
</evidence>
<name>A0A5C1E7P9_9RHOO</name>
<evidence type="ECO:0000313" key="8">
    <source>
        <dbReference type="EMBL" id="QEL64982.1"/>
    </source>
</evidence>
<feature type="domain" description="EamA" evidence="7">
    <location>
        <begin position="169"/>
        <end position="303"/>
    </location>
</feature>
<evidence type="ECO:0000256" key="3">
    <source>
        <dbReference type="ARBA" id="ARBA00022692"/>
    </source>
</evidence>
<keyword evidence="3 6" id="KW-0812">Transmembrane</keyword>
<feature type="transmembrane region" description="Helical" evidence="6">
    <location>
        <begin position="54"/>
        <end position="74"/>
    </location>
</feature>
<dbReference type="EMBL" id="CP022579">
    <property type="protein sequence ID" value="QEL64982.1"/>
    <property type="molecule type" value="Genomic_DNA"/>
</dbReference>
<dbReference type="KEGG" id="otr:OTERR_15060"/>
<dbReference type="RefSeq" id="WP_054620982.1">
    <property type="nucleotide sequence ID" value="NZ_CP022579.1"/>
</dbReference>
<comment type="subcellular location">
    <subcellularLocation>
        <location evidence="1">Cell membrane</location>
        <topology evidence="1">Multi-pass membrane protein</topology>
    </subcellularLocation>
</comment>
<keyword evidence="2" id="KW-1003">Cell membrane</keyword>
<protein>
    <recommendedName>
        <fullName evidence="7">EamA domain-containing protein</fullName>
    </recommendedName>
</protein>
<keyword evidence="4 6" id="KW-1133">Transmembrane helix</keyword>
<gene>
    <name evidence="8" type="ORF">OTERR_15060</name>
</gene>
<feature type="domain" description="EamA" evidence="7">
    <location>
        <begin position="23"/>
        <end position="156"/>
    </location>
</feature>
<dbReference type="SUPFAM" id="SSF103481">
    <property type="entry name" value="Multidrug resistance efflux transporter EmrE"/>
    <property type="match status" value="2"/>
</dbReference>